<dbReference type="InterPro" id="IPR015815">
    <property type="entry name" value="HIBADH-related"/>
</dbReference>
<dbReference type="AlphaFoldDB" id="A0A1M5TQ70"/>
<evidence type="ECO:0000259" key="4">
    <source>
        <dbReference type="Pfam" id="PF03446"/>
    </source>
</evidence>
<evidence type="ECO:0000313" key="7">
    <source>
        <dbReference type="Proteomes" id="UP000184139"/>
    </source>
</evidence>
<feature type="domain" description="3-hydroxyisobutyrate dehydrogenase-like NAD-binding" evidence="5">
    <location>
        <begin position="170"/>
        <end position="290"/>
    </location>
</feature>
<dbReference type="Pfam" id="PF14833">
    <property type="entry name" value="NAD_binding_11"/>
    <property type="match status" value="1"/>
</dbReference>
<evidence type="ECO:0000256" key="2">
    <source>
        <dbReference type="ARBA" id="ARBA00023027"/>
    </source>
</evidence>
<dbReference type="Gene3D" id="1.10.1040.10">
    <property type="entry name" value="N-(1-d-carboxylethyl)-l-norvaline Dehydrogenase, domain 2"/>
    <property type="match status" value="1"/>
</dbReference>
<dbReference type="PANTHER" id="PTHR43060:SF15">
    <property type="entry name" value="3-HYDROXYISOBUTYRATE DEHYDROGENASE-LIKE 1, MITOCHONDRIAL-RELATED"/>
    <property type="match status" value="1"/>
</dbReference>
<dbReference type="Gene3D" id="3.40.50.720">
    <property type="entry name" value="NAD(P)-binding Rossmann-like Domain"/>
    <property type="match status" value="1"/>
</dbReference>
<dbReference type="InterPro" id="IPR013328">
    <property type="entry name" value="6PGD_dom2"/>
</dbReference>
<dbReference type="InterPro" id="IPR008927">
    <property type="entry name" value="6-PGluconate_DH-like_C_sf"/>
</dbReference>
<dbReference type="SUPFAM" id="SSF51735">
    <property type="entry name" value="NAD(P)-binding Rossmann-fold domains"/>
    <property type="match status" value="1"/>
</dbReference>
<evidence type="ECO:0000259" key="5">
    <source>
        <dbReference type="Pfam" id="PF14833"/>
    </source>
</evidence>
<dbReference type="GO" id="GO:0050661">
    <property type="term" value="F:NADP binding"/>
    <property type="evidence" value="ECO:0007669"/>
    <property type="project" value="InterPro"/>
</dbReference>
<dbReference type="InterPro" id="IPR036291">
    <property type="entry name" value="NAD(P)-bd_dom_sf"/>
</dbReference>
<dbReference type="GO" id="GO:0016491">
    <property type="term" value="F:oxidoreductase activity"/>
    <property type="evidence" value="ECO:0007669"/>
    <property type="project" value="UniProtKB-KW"/>
</dbReference>
<evidence type="ECO:0000256" key="1">
    <source>
        <dbReference type="ARBA" id="ARBA00023002"/>
    </source>
</evidence>
<feature type="domain" description="6-phosphogluconate dehydrogenase NADP-binding" evidence="4">
    <location>
        <begin position="8"/>
        <end position="167"/>
    </location>
</feature>
<dbReference type="InterPro" id="IPR029154">
    <property type="entry name" value="HIBADH-like_NADP-bd"/>
</dbReference>
<keyword evidence="7" id="KW-1185">Reference proteome</keyword>
<gene>
    <name evidence="6" type="ORF">SAMN02745124_00846</name>
</gene>
<dbReference type="Pfam" id="PF03446">
    <property type="entry name" value="NAD_binding_2"/>
    <property type="match status" value="1"/>
</dbReference>
<proteinExistence type="predicted"/>
<dbReference type="GO" id="GO:0051287">
    <property type="term" value="F:NAD binding"/>
    <property type="evidence" value="ECO:0007669"/>
    <property type="project" value="InterPro"/>
</dbReference>
<reference evidence="6 7" key="1">
    <citation type="submission" date="2016-11" db="EMBL/GenBank/DDBJ databases">
        <authorList>
            <person name="Jaros S."/>
            <person name="Januszkiewicz K."/>
            <person name="Wedrychowicz H."/>
        </authorList>
    </citation>
    <scope>NUCLEOTIDE SEQUENCE [LARGE SCALE GENOMIC DNA]</scope>
    <source>
        <strain evidence="6 7">DSM 9705</strain>
    </source>
</reference>
<name>A0A1M5TQ70_9BACT</name>
<dbReference type="PIRSF" id="PIRSF000103">
    <property type="entry name" value="HIBADH"/>
    <property type="match status" value="1"/>
</dbReference>
<dbReference type="SUPFAM" id="SSF48179">
    <property type="entry name" value="6-phosphogluconate dehydrogenase C-terminal domain-like"/>
    <property type="match status" value="1"/>
</dbReference>
<sequence>MNELTDKTVGFIGLGLMGRPMCRNLMKAGLTPVVYNRSPQPRQELAREGAVAADSPAEVAEQADIIVIMVADTPAVEHVLTGPDGVLHSLRSATLLIDMGTTAVPATRRLAALVEEKGALYVDAPVSGGTIGAEAGTLTIMAGGSEQAFALARPVLSLLGERITHVGATGAGQVAKAANQVIVGLNIGAVAEALALAKAAGVDPARVRAALRGGFADSRILEVHGQRMLDNNFAPGGKCTTQRKDMHQALELAAELGLEMPATALSRDLYDRLIDDGDGDLDHAALFRLYTKS</sequence>
<feature type="active site" evidence="3">
    <location>
        <position position="176"/>
    </location>
</feature>
<organism evidence="6 7">
    <name type="scientific">Desulfofustis glycolicus DSM 9705</name>
    <dbReference type="NCBI Taxonomy" id="1121409"/>
    <lineage>
        <taxon>Bacteria</taxon>
        <taxon>Pseudomonadati</taxon>
        <taxon>Thermodesulfobacteriota</taxon>
        <taxon>Desulfobulbia</taxon>
        <taxon>Desulfobulbales</taxon>
        <taxon>Desulfocapsaceae</taxon>
        <taxon>Desulfofustis</taxon>
    </lineage>
</organism>
<dbReference type="STRING" id="1121409.SAMN02745124_00846"/>
<dbReference type="EMBL" id="FQXS01000003">
    <property type="protein sequence ID" value="SHH52746.1"/>
    <property type="molecule type" value="Genomic_DNA"/>
</dbReference>
<keyword evidence="2" id="KW-0520">NAD</keyword>
<keyword evidence="1" id="KW-0560">Oxidoreductase</keyword>
<evidence type="ECO:0000256" key="3">
    <source>
        <dbReference type="PIRSR" id="PIRSR000103-1"/>
    </source>
</evidence>
<protein>
    <submittedName>
        <fullName evidence="6">2-hydroxy-3-oxopropionate reductase</fullName>
    </submittedName>
</protein>
<accession>A0A1M5TQ70</accession>
<dbReference type="InterPro" id="IPR006115">
    <property type="entry name" value="6PGDH_NADP-bd"/>
</dbReference>
<evidence type="ECO:0000313" key="6">
    <source>
        <dbReference type="EMBL" id="SHH52746.1"/>
    </source>
</evidence>
<dbReference type="Proteomes" id="UP000184139">
    <property type="component" value="Unassembled WGS sequence"/>
</dbReference>
<dbReference type="PANTHER" id="PTHR43060">
    <property type="entry name" value="3-HYDROXYISOBUTYRATE DEHYDROGENASE-LIKE 1, MITOCHONDRIAL-RELATED"/>
    <property type="match status" value="1"/>
</dbReference>